<sequence>MERTSVDDYIQKGIYGEKQTKPDERRKFLGTLRERIVVAITKSQVRDKNILDELDEIISSHKKAKMLLNGEMDYSYLSPFIKLANKHRLSFSIVENKQSSTDIGLILAYDHAIDKEEIYLKQEETEQPAATEKKQSLFQKLFRKK</sequence>
<evidence type="ECO:0000313" key="2">
    <source>
        <dbReference type="Proteomes" id="UP000255326"/>
    </source>
</evidence>
<dbReference type="AlphaFoldDB" id="A0A370GH42"/>
<dbReference type="RefSeq" id="WP_114746214.1">
    <property type="nucleotide sequence ID" value="NZ_QQAY01000009.1"/>
</dbReference>
<dbReference type="OrthoDB" id="95278at2"/>
<dbReference type="Pfam" id="PF07997">
    <property type="entry name" value="DUF1694"/>
    <property type="match status" value="1"/>
</dbReference>
<dbReference type="Gene3D" id="3.30.1330.30">
    <property type="match status" value="1"/>
</dbReference>
<dbReference type="PIRSF" id="PIRSF034303">
    <property type="entry name" value="DUF1694"/>
    <property type="match status" value="1"/>
</dbReference>
<name>A0A370GH42_9BACI</name>
<accession>A0A370GH42</accession>
<reference evidence="1 2" key="1">
    <citation type="submission" date="2018-07" db="EMBL/GenBank/DDBJ databases">
        <title>Genomic Encyclopedia of Type Strains, Phase IV (KMG-IV): sequencing the most valuable type-strain genomes for metagenomic binning, comparative biology and taxonomic classification.</title>
        <authorList>
            <person name="Goeker M."/>
        </authorList>
    </citation>
    <scope>NUCLEOTIDE SEQUENCE [LARGE SCALE GENOMIC DNA]</scope>
    <source>
        <strain evidence="1 2">DSM 25281</strain>
    </source>
</reference>
<keyword evidence="2" id="KW-1185">Reference proteome</keyword>
<gene>
    <name evidence="1" type="ORF">DFR59_10979</name>
</gene>
<comment type="caution">
    <text evidence="1">The sequence shown here is derived from an EMBL/GenBank/DDBJ whole genome shotgun (WGS) entry which is preliminary data.</text>
</comment>
<proteinExistence type="predicted"/>
<dbReference type="Proteomes" id="UP000255326">
    <property type="component" value="Unassembled WGS sequence"/>
</dbReference>
<organism evidence="1 2">
    <name type="scientific">Falsibacillus pallidus</name>
    <dbReference type="NCBI Taxonomy" id="493781"/>
    <lineage>
        <taxon>Bacteria</taxon>
        <taxon>Bacillati</taxon>
        <taxon>Bacillota</taxon>
        <taxon>Bacilli</taxon>
        <taxon>Bacillales</taxon>
        <taxon>Bacillaceae</taxon>
        <taxon>Falsibacillus</taxon>
    </lineage>
</organism>
<dbReference type="EMBL" id="QQAY01000009">
    <property type="protein sequence ID" value="RDI41233.1"/>
    <property type="molecule type" value="Genomic_DNA"/>
</dbReference>
<dbReference type="InterPro" id="IPR029064">
    <property type="entry name" value="Ribosomal_eL30-like_sf"/>
</dbReference>
<dbReference type="InterPro" id="IPR012543">
    <property type="entry name" value="DUF1694"/>
</dbReference>
<evidence type="ECO:0000313" key="1">
    <source>
        <dbReference type="EMBL" id="RDI41233.1"/>
    </source>
</evidence>
<protein>
    <submittedName>
        <fullName evidence="1">Uncharacterized protein YueI</fullName>
    </submittedName>
</protein>
<dbReference type="SUPFAM" id="SSF160515">
    <property type="entry name" value="YueI-like"/>
    <property type="match status" value="1"/>
</dbReference>